<dbReference type="Pfam" id="PF13637">
    <property type="entry name" value="Ank_4"/>
    <property type="match status" value="1"/>
</dbReference>
<keyword evidence="2" id="KW-0268">Exocytosis</keyword>
<dbReference type="InterPro" id="IPR036770">
    <property type="entry name" value="Ankyrin_rpt-contain_sf"/>
</dbReference>
<proteinExistence type="evidence at transcript level"/>
<evidence type="ECO:0000256" key="5">
    <source>
        <dbReference type="ARBA" id="ARBA00023028"/>
    </source>
</evidence>
<evidence type="ECO:0000256" key="3">
    <source>
        <dbReference type="ARBA" id="ARBA00022537"/>
    </source>
</evidence>
<dbReference type="Pfam" id="PF12796">
    <property type="entry name" value="Ank_2"/>
    <property type="match status" value="2"/>
</dbReference>
<dbReference type="InterPro" id="IPR002110">
    <property type="entry name" value="Ankyrin_rpt"/>
</dbReference>
<feature type="repeat" description="ANK" evidence="8">
    <location>
        <begin position="279"/>
        <end position="311"/>
    </location>
</feature>
<dbReference type="PANTHER" id="PTHR24161">
    <property type="entry name" value="ANK_REP_REGION DOMAIN-CONTAINING PROTEIN-RELATED"/>
    <property type="match status" value="1"/>
</dbReference>
<dbReference type="GO" id="GO:0044218">
    <property type="term" value="C:other organism cell membrane"/>
    <property type="evidence" value="ECO:0007669"/>
    <property type="project" value="UniProtKB-KW"/>
</dbReference>
<feature type="repeat" description="ANK" evidence="8">
    <location>
        <begin position="143"/>
        <end position="175"/>
    </location>
</feature>
<keyword evidence="5" id="KW-0800">Toxin</keyword>
<evidence type="ECO:0000256" key="4">
    <source>
        <dbReference type="ARBA" id="ARBA00022737"/>
    </source>
</evidence>
<feature type="non-terminal residue" evidence="9">
    <location>
        <position position="1"/>
    </location>
</feature>
<comment type="subcellular location">
    <subcellularLocation>
        <location evidence="1">Target cell membrane</location>
    </subcellularLocation>
</comment>
<evidence type="ECO:0000256" key="2">
    <source>
        <dbReference type="ARBA" id="ARBA00022483"/>
    </source>
</evidence>
<dbReference type="PROSITE" id="PS50297">
    <property type="entry name" value="ANK_REP_REGION"/>
    <property type="match status" value="6"/>
</dbReference>
<dbReference type="PROSITE" id="PS50088">
    <property type="entry name" value="ANK_REPEAT"/>
    <property type="match status" value="6"/>
</dbReference>
<dbReference type="Gene3D" id="1.25.40.20">
    <property type="entry name" value="Ankyrin repeat-containing domain"/>
    <property type="match status" value="4"/>
</dbReference>
<reference evidence="9" key="1">
    <citation type="submission" date="2016-02" db="EMBL/GenBank/DDBJ databases">
        <title>RNAseq analyses of the midgut from blood- or serum-fed Ixodes ricinus ticks.</title>
        <authorList>
            <person name="Perner J."/>
            <person name="Provaznik J."/>
            <person name="Schrenkova J."/>
            <person name="Urbanova V."/>
            <person name="Ribeiro J.M."/>
            <person name="Kopacek P."/>
        </authorList>
    </citation>
    <scope>NUCLEOTIDE SEQUENCE</scope>
    <source>
        <tissue evidence="9">Gut</tissue>
    </source>
</reference>
<evidence type="ECO:0000313" key="9">
    <source>
        <dbReference type="EMBL" id="JAP69406.1"/>
    </source>
</evidence>
<dbReference type="SUPFAM" id="SSF48403">
    <property type="entry name" value="Ankyrin repeat"/>
    <property type="match status" value="2"/>
</dbReference>
<keyword evidence="3" id="KW-1052">Target cell membrane</keyword>
<keyword evidence="5" id="KW-0638">Presynaptic neurotoxin</keyword>
<keyword evidence="7" id="KW-0472">Membrane</keyword>
<feature type="repeat" description="ANK" evidence="8">
    <location>
        <begin position="40"/>
        <end position="72"/>
    </location>
</feature>
<feature type="repeat" description="ANK" evidence="8">
    <location>
        <begin position="73"/>
        <end position="100"/>
    </location>
</feature>
<dbReference type="EMBL" id="GEFM01006390">
    <property type="protein sequence ID" value="JAP69406.1"/>
    <property type="molecule type" value="mRNA"/>
</dbReference>
<protein>
    <submittedName>
        <fullName evidence="9">Uncharacterized protein</fullName>
    </submittedName>
</protein>
<feature type="repeat" description="ANK" evidence="8">
    <location>
        <begin position="7"/>
        <end position="39"/>
    </location>
</feature>
<keyword evidence="4" id="KW-0677">Repeat</keyword>
<keyword evidence="7" id="KW-1053">Target membrane</keyword>
<evidence type="ECO:0000256" key="8">
    <source>
        <dbReference type="PROSITE-ProRule" id="PRU00023"/>
    </source>
</evidence>
<evidence type="ECO:0000256" key="6">
    <source>
        <dbReference type="ARBA" id="ARBA00023043"/>
    </source>
</evidence>
<dbReference type="AlphaFoldDB" id="A0A131XUS8"/>
<keyword evidence="5" id="KW-0528">Neurotoxin</keyword>
<dbReference type="PANTHER" id="PTHR24161:SF85">
    <property type="entry name" value="PALMITOYLTRANSFERASE HIP14"/>
    <property type="match status" value="1"/>
</dbReference>
<evidence type="ECO:0000256" key="1">
    <source>
        <dbReference type="ARBA" id="ARBA00004175"/>
    </source>
</evidence>
<dbReference type="GO" id="GO:0044231">
    <property type="term" value="C:host cell presynaptic membrane"/>
    <property type="evidence" value="ECO:0007669"/>
    <property type="project" value="UniProtKB-KW"/>
</dbReference>
<organism evidence="9">
    <name type="scientific">Ixodes ricinus</name>
    <name type="common">Common tick</name>
    <name type="synonym">Acarus ricinus</name>
    <dbReference type="NCBI Taxonomy" id="34613"/>
    <lineage>
        <taxon>Eukaryota</taxon>
        <taxon>Metazoa</taxon>
        <taxon>Ecdysozoa</taxon>
        <taxon>Arthropoda</taxon>
        <taxon>Chelicerata</taxon>
        <taxon>Arachnida</taxon>
        <taxon>Acari</taxon>
        <taxon>Parasitiformes</taxon>
        <taxon>Ixodida</taxon>
        <taxon>Ixodoidea</taxon>
        <taxon>Ixodidae</taxon>
        <taxon>Ixodinae</taxon>
        <taxon>Ixodes</taxon>
    </lineage>
</organism>
<dbReference type="SMART" id="SM00248">
    <property type="entry name" value="ANK"/>
    <property type="match status" value="8"/>
</dbReference>
<accession>A0A131XUS8</accession>
<evidence type="ECO:0000256" key="7">
    <source>
        <dbReference type="ARBA" id="ARBA00023298"/>
    </source>
</evidence>
<sequence>INGQDVEGISGLHVAAANGHISLAELLLEEGADIDVANNCGWTPLMHAAQHGQVSMVSLLIRHNANINATNVLGAGALTLAAGGGHHSTVRLLLEAGADIAVGRFHHTFDPMPLTAAATNGHASIISLLLQEGCPVNQAYPTTGTTALMLCAAGGHLQAAQALIEHGADPDLKDMCGKTALDIAVACTKMEVAEFLRTKTQVAHSPEQNPTINDMLDAIGKTDLKWINEMLKEYPSSANWTHPIKGTTPLMYAAELGHLDIAALLVHNNADIELQDYSSGWTALMHAVFHGQTSIVRYLVTVGASVDALACNGSTALDIACYNGQSVIPHTLDGTYVAHFFISRKH</sequence>
<keyword evidence="6 8" id="KW-0040">ANK repeat</keyword>
<dbReference type="PRINTS" id="PR01415">
    <property type="entry name" value="ANKYRIN"/>
</dbReference>
<name>A0A131XUS8_IXORI</name>
<feature type="repeat" description="ANK" evidence="8">
    <location>
        <begin position="245"/>
        <end position="277"/>
    </location>
</feature>
<dbReference type="GO" id="GO:0006887">
    <property type="term" value="P:exocytosis"/>
    <property type="evidence" value="ECO:0007669"/>
    <property type="project" value="UniProtKB-KW"/>
</dbReference>